<keyword evidence="3" id="KW-0731">Sigma factor</keyword>
<dbReference type="Proteomes" id="UP000777784">
    <property type="component" value="Unassembled WGS sequence"/>
</dbReference>
<keyword evidence="4" id="KW-0238">DNA-binding</keyword>
<evidence type="ECO:0000256" key="4">
    <source>
        <dbReference type="ARBA" id="ARBA00023125"/>
    </source>
</evidence>
<dbReference type="GO" id="GO:0006352">
    <property type="term" value="P:DNA-templated transcription initiation"/>
    <property type="evidence" value="ECO:0007669"/>
    <property type="project" value="InterPro"/>
</dbReference>
<dbReference type="InterPro" id="IPR013324">
    <property type="entry name" value="RNA_pol_sigma_r3/r4-like"/>
</dbReference>
<dbReference type="PANTHER" id="PTHR43133">
    <property type="entry name" value="RNA POLYMERASE ECF-TYPE SIGMA FACTO"/>
    <property type="match status" value="1"/>
</dbReference>
<evidence type="ECO:0000313" key="8">
    <source>
        <dbReference type="EMBL" id="MBU2690877.1"/>
    </source>
</evidence>
<dbReference type="InterPro" id="IPR014284">
    <property type="entry name" value="RNA_pol_sigma-70_dom"/>
</dbReference>
<gene>
    <name evidence="8" type="ORF">KJ970_08090</name>
</gene>
<evidence type="ECO:0000259" key="6">
    <source>
        <dbReference type="Pfam" id="PF04542"/>
    </source>
</evidence>
<sequence>MDSFETIYRRHASAVFRFAWGLCGDRSGAEDIVSETFVRILTKAPKIKTQTALAYLLAVARNTYLTGQRKRRREVPLTDEIPAPLQDPADRLDDQARLASVFKALGNLPEGERAALLLRVDHELPYEDIASALDISVGAAKVRVHRARMRLADALAGKDEQKGGHRETRSHS</sequence>
<dbReference type="Gene3D" id="1.10.10.10">
    <property type="entry name" value="Winged helix-like DNA-binding domain superfamily/Winged helix DNA-binding domain"/>
    <property type="match status" value="1"/>
</dbReference>
<dbReference type="InterPro" id="IPR039425">
    <property type="entry name" value="RNA_pol_sigma-70-like"/>
</dbReference>
<dbReference type="Pfam" id="PF04542">
    <property type="entry name" value="Sigma70_r2"/>
    <property type="match status" value="1"/>
</dbReference>
<keyword evidence="2" id="KW-0805">Transcription regulation</keyword>
<comment type="similarity">
    <text evidence="1">Belongs to the sigma-70 factor family. ECF subfamily.</text>
</comment>
<dbReference type="GO" id="GO:0003677">
    <property type="term" value="F:DNA binding"/>
    <property type="evidence" value="ECO:0007669"/>
    <property type="project" value="UniProtKB-KW"/>
</dbReference>
<dbReference type="SUPFAM" id="SSF88946">
    <property type="entry name" value="Sigma2 domain of RNA polymerase sigma factors"/>
    <property type="match status" value="1"/>
</dbReference>
<dbReference type="CDD" id="cd06171">
    <property type="entry name" value="Sigma70_r4"/>
    <property type="match status" value="1"/>
</dbReference>
<dbReference type="Gene3D" id="1.10.1740.10">
    <property type="match status" value="1"/>
</dbReference>
<dbReference type="AlphaFoldDB" id="A0A948W3A6"/>
<accession>A0A948W3A6</accession>
<dbReference type="NCBIfam" id="TIGR02937">
    <property type="entry name" value="sigma70-ECF"/>
    <property type="match status" value="1"/>
</dbReference>
<organism evidence="8 9">
    <name type="scientific">Eiseniibacteriota bacterium</name>
    <dbReference type="NCBI Taxonomy" id="2212470"/>
    <lineage>
        <taxon>Bacteria</taxon>
        <taxon>Candidatus Eiseniibacteriota</taxon>
    </lineage>
</organism>
<keyword evidence="5" id="KW-0804">Transcription</keyword>
<dbReference type="InterPro" id="IPR013325">
    <property type="entry name" value="RNA_pol_sigma_r2"/>
</dbReference>
<evidence type="ECO:0000256" key="2">
    <source>
        <dbReference type="ARBA" id="ARBA00023015"/>
    </source>
</evidence>
<evidence type="ECO:0000256" key="3">
    <source>
        <dbReference type="ARBA" id="ARBA00023082"/>
    </source>
</evidence>
<feature type="domain" description="RNA polymerase sigma factor 70 region 4 type 2" evidence="7">
    <location>
        <begin position="103"/>
        <end position="151"/>
    </location>
</feature>
<feature type="domain" description="RNA polymerase sigma-70 region 2" evidence="6">
    <location>
        <begin position="7"/>
        <end position="73"/>
    </location>
</feature>
<dbReference type="EMBL" id="JAHJDP010000039">
    <property type="protein sequence ID" value="MBU2690877.1"/>
    <property type="molecule type" value="Genomic_DNA"/>
</dbReference>
<dbReference type="Pfam" id="PF08281">
    <property type="entry name" value="Sigma70_r4_2"/>
    <property type="match status" value="1"/>
</dbReference>
<dbReference type="SUPFAM" id="SSF88659">
    <property type="entry name" value="Sigma3 and sigma4 domains of RNA polymerase sigma factors"/>
    <property type="match status" value="1"/>
</dbReference>
<proteinExistence type="inferred from homology"/>
<evidence type="ECO:0000256" key="5">
    <source>
        <dbReference type="ARBA" id="ARBA00023163"/>
    </source>
</evidence>
<dbReference type="InterPro" id="IPR013249">
    <property type="entry name" value="RNA_pol_sigma70_r4_t2"/>
</dbReference>
<dbReference type="PANTHER" id="PTHR43133:SF8">
    <property type="entry name" value="RNA POLYMERASE SIGMA FACTOR HI_1459-RELATED"/>
    <property type="match status" value="1"/>
</dbReference>
<reference evidence="8" key="1">
    <citation type="submission" date="2021-05" db="EMBL/GenBank/DDBJ databases">
        <title>Energy efficiency and biological interactions define the core microbiome of deep oligotrophic groundwater.</title>
        <authorList>
            <person name="Mehrshad M."/>
            <person name="Lopez-Fernandez M."/>
            <person name="Bell E."/>
            <person name="Bernier-Latmani R."/>
            <person name="Bertilsson S."/>
            <person name="Dopson M."/>
        </authorList>
    </citation>
    <scope>NUCLEOTIDE SEQUENCE</scope>
    <source>
        <strain evidence="8">Modern_marine.mb.64</strain>
    </source>
</reference>
<name>A0A948W3A6_UNCEI</name>
<evidence type="ECO:0000259" key="7">
    <source>
        <dbReference type="Pfam" id="PF08281"/>
    </source>
</evidence>
<dbReference type="InterPro" id="IPR007627">
    <property type="entry name" value="RNA_pol_sigma70_r2"/>
</dbReference>
<dbReference type="InterPro" id="IPR036388">
    <property type="entry name" value="WH-like_DNA-bd_sf"/>
</dbReference>
<dbReference type="GO" id="GO:0016987">
    <property type="term" value="F:sigma factor activity"/>
    <property type="evidence" value="ECO:0007669"/>
    <property type="project" value="UniProtKB-KW"/>
</dbReference>
<evidence type="ECO:0000256" key="1">
    <source>
        <dbReference type="ARBA" id="ARBA00010641"/>
    </source>
</evidence>
<comment type="caution">
    <text evidence="8">The sequence shown here is derived from an EMBL/GenBank/DDBJ whole genome shotgun (WGS) entry which is preliminary data.</text>
</comment>
<protein>
    <submittedName>
        <fullName evidence="8">RNA polymerase sigma factor</fullName>
    </submittedName>
</protein>
<evidence type="ECO:0000313" key="9">
    <source>
        <dbReference type="Proteomes" id="UP000777784"/>
    </source>
</evidence>